<keyword evidence="5" id="KW-0378">Hydrolase</keyword>
<organism evidence="10 11">
    <name type="scientific">Flammeovirga agarivorans</name>
    <dbReference type="NCBI Taxonomy" id="2726742"/>
    <lineage>
        <taxon>Bacteria</taxon>
        <taxon>Pseudomonadati</taxon>
        <taxon>Bacteroidota</taxon>
        <taxon>Cytophagia</taxon>
        <taxon>Cytophagales</taxon>
        <taxon>Flammeovirgaceae</taxon>
        <taxon>Flammeovirga</taxon>
    </lineage>
</organism>
<evidence type="ECO:0000256" key="6">
    <source>
        <dbReference type="ARBA" id="ARBA00023295"/>
    </source>
</evidence>
<dbReference type="InterPro" id="IPR012334">
    <property type="entry name" value="Pectin_lyas_fold"/>
</dbReference>
<evidence type="ECO:0000256" key="3">
    <source>
        <dbReference type="ARBA" id="ARBA00022729"/>
    </source>
</evidence>
<gene>
    <name evidence="10" type="ORF">HGP29_19560</name>
</gene>
<dbReference type="InterPro" id="IPR057275">
    <property type="entry name" value="Beta-barrel_GLAA-B_I"/>
</dbReference>
<accession>A0A7X8SND2</accession>
<sequence length="609" mass="69629">MKRILVLFILIFTVIITSKGEEVIKIQPDGTNDMTRAVKQAIASARSKEIKLIFEQADYYFKPDFATEKYCSVTNHKNGSKRIAFAFDGFNKVSIEGNGANLIFHGKMMPFQFESCENVTVNHLSIDWDTPFTIQGTVLKVNEKDHWMDIKMDTDGFSFSVNKGVIKFPNIHHQEYSSLGNTLTFDSLTKAVSHGAWDANFRAEKVQRLKGNTYRFYGRMKYYPKVGNKINFKGPHGDNRYAPAFHIIRSKNLKYDQVVVHHALGMGFLAERSENVSISNGGVYVRKGSNRLISSTADATHFCNVKGKVIVENCRFENMLDDGTNVHGTYVEINEILDPKTVIVQLKHFQQLGFDFAQKGDELWWINQPSPNRRAETVFVTGSEVINEEYIQLSFDKELPKDLSVGDLFENKTWNPEFVMRGCTLQNHRARNIVLKSPKKTVIENNFFSSSMSAIFFRGESYFWYESGQVEDVLIQNNTFYNCASSGNEHAVLYITPRLGKSYDKSATYDKNIRFINNKINTFDDRIVWAYNVDGLVIEGNEITKNDLLAPVHPDRPIFDFNYCKNIVVKNNNYHGPKDQNIKTDKASSKEISIKKNKNIHLGKLDVVE</sequence>
<dbReference type="InterPro" id="IPR039448">
    <property type="entry name" value="Beta_helix"/>
</dbReference>
<keyword evidence="6" id="KW-0326">Glycosidase</keyword>
<feature type="domain" description="Right handed beta helix" evidence="7">
    <location>
        <begin position="418"/>
        <end position="597"/>
    </location>
</feature>
<comment type="caution">
    <text evidence="10">The sequence shown here is derived from an EMBL/GenBank/DDBJ whole genome shotgun (WGS) entry which is preliminary data.</text>
</comment>
<dbReference type="Proteomes" id="UP000585050">
    <property type="component" value="Unassembled WGS sequence"/>
</dbReference>
<dbReference type="SUPFAM" id="SSF51126">
    <property type="entry name" value="Pectin lyase-like"/>
    <property type="match status" value="1"/>
</dbReference>
<keyword evidence="11" id="KW-1185">Reference proteome</keyword>
<comment type="catalytic activity">
    <reaction evidence="1">
        <text>Hydrolysis of terminal, non-reducing alpha-D-galactose residues in alpha-D-galactosides, including galactose oligosaccharides, galactomannans and galactolipids.</text>
        <dbReference type="EC" id="3.2.1.22"/>
    </reaction>
</comment>
<dbReference type="EMBL" id="JABAIL010000006">
    <property type="protein sequence ID" value="NLR93403.1"/>
    <property type="molecule type" value="Genomic_DNA"/>
</dbReference>
<evidence type="ECO:0000256" key="2">
    <source>
        <dbReference type="ARBA" id="ARBA00001271"/>
    </source>
</evidence>
<evidence type="ECO:0000256" key="4">
    <source>
        <dbReference type="ARBA" id="ARBA00022737"/>
    </source>
</evidence>
<dbReference type="InterPro" id="IPR006626">
    <property type="entry name" value="PbH1"/>
</dbReference>
<proteinExistence type="predicted"/>
<protein>
    <submittedName>
        <fullName evidence="10">Right-handed parallel beta-helix repeat-containing protein</fullName>
    </submittedName>
</protein>
<keyword evidence="3" id="KW-0732">Signal</keyword>
<dbReference type="GO" id="GO:0004557">
    <property type="term" value="F:alpha-galactosidase activity"/>
    <property type="evidence" value="ECO:0007669"/>
    <property type="project" value="UniProtKB-EC"/>
</dbReference>
<feature type="domain" description="GLAA-B beta-barrel" evidence="9">
    <location>
        <begin position="341"/>
        <end position="408"/>
    </location>
</feature>
<dbReference type="Pfam" id="PF13229">
    <property type="entry name" value="Beta_helix"/>
    <property type="match status" value="1"/>
</dbReference>
<reference evidence="10 11" key="1">
    <citation type="submission" date="2020-04" db="EMBL/GenBank/DDBJ databases">
        <title>Flammeovirga sp. SR4, a novel species isolated from seawater.</title>
        <authorList>
            <person name="Wang X."/>
        </authorList>
    </citation>
    <scope>NUCLEOTIDE SEQUENCE [LARGE SCALE GENOMIC DNA]</scope>
    <source>
        <strain evidence="10 11">SR4</strain>
    </source>
</reference>
<dbReference type="RefSeq" id="WP_168884114.1">
    <property type="nucleotide sequence ID" value="NZ_JABAIL010000006.1"/>
</dbReference>
<name>A0A7X8SND2_9BACT</name>
<dbReference type="Pfam" id="PF23763">
    <property type="entry name" value="Beta-barrel_GLAA-B_I"/>
    <property type="match status" value="1"/>
</dbReference>
<evidence type="ECO:0000313" key="11">
    <source>
        <dbReference type="Proteomes" id="UP000585050"/>
    </source>
</evidence>
<evidence type="ECO:0000313" key="10">
    <source>
        <dbReference type="EMBL" id="NLR93403.1"/>
    </source>
</evidence>
<evidence type="ECO:0000259" key="7">
    <source>
        <dbReference type="Pfam" id="PF13229"/>
    </source>
</evidence>
<comment type="catalytic activity">
    <reaction evidence="2">
        <text>Hydrolysis of terminal, non-reducing branched (1-&gt;3)-alpha-D-galactosidic residues, producing free D-galactose.</text>
        <dbReference type="EC" id="3.2.1.n1"/>
    </reaction>
</comment>
<evidence type="ECO:0000259" key="9">
    <source>
        <dbReference type="Pfam" id="PF23764"/>
    </source>
</evidence>
<dbReference type="SMART" id="SM00710">
    <property type="entry name" value="PbH1"/>
    <property type="match status" value="5"/>
</dbReference>
<dbReference type="Gene3D" id="2.160.20.10">
    <property type="entry name" value="Single-stranded right-handed beta-helix, Pectin lyase-like"/>
    <property type="match status" value="1"/>
</dbReference>
<dbReference type="InterPro" id="IPR056441">
    <property type="entry name" value="Beta-barrel_GLAA-B_II"/>
</dbReference>
<evidence type="ECO:0000256" key="1">
    <source>
        <dbReference type="ARBA" id="ARBA00001255"/>
    </source>
</evidence>
<dbReference type="Pfam" id="PF23764">
    <property type="entry name" value="Beta-barrel_GLAA-B_II"/>
    <property type="match status" value="1"/>
</dbReference>
<dbReference type="AlphaFoldDB" id="A0A7X8SND2"/>
<evidence type="ECO:0000256" key="5">
    <source>
        <dbReference type="ARBA" id="ARBA00022801"/>
    </source>
</evidence>
<evidence type="ECO:0000259" key="8">
    <source>
        <dbReference type="Pfam" id="PF23763"/>
    </source>
</evidence>
<keyword evidence="4" id="KW-0677">Repeat</keyword>
<dbReference type="InterPro" id="IPR011050">
    <property type="entry name" value="Pectin_lyase_fold/virulence"/>
</dbReference>
<feature type="domain" description="GLAA-B beta-barrel" evidence="8">
    <location>
        <begin position="135"/>
        <end position="228"/>
    </location>
</feature>